<dbReference type="GO" id="GO:0050421">
    <property type="term" value="F:nitrite reductase (NO-forming) activity"/>
    <property type="evidence" value="ECO:0007669"/>
    <property type="project" value="UniProtKB-EC"/>
</dbReference>
<sequence>MTESDTRSTRSEWQAWLIIVLAIIAVSLLAVLNLRADGGNATATDNQPVTSGDTVTVDVSVEGMAFVPDSVDVPQGSHLVVNFTNTGDQVHDLKIGDAETGRVDPGDTVALDAGVINESIEGLCTIAGHSIQGMKFMVNVGEGDAAAAGGADASGDEPIREVPTAADLTAPDDDFEAFDPKLTSANGTVHEETWTMTEEIREVAPGVKQMQWMFNGQAPGPTLRGKVGDTFRITLKNEGTMGHSVDFHAGEVNPDENMKTIQPGEELTYEFTAKRSGIWMYHCATAPMSLHIANGMASAVIIDPPELSDVDDEYALVASGFFIGEQNDGADPQRVADGRNDLMAFNYNPGQYVRDPLEAKVGDTVRFWVLNVGPDEPLSFHVVGEVFDTVYSEGRYLIQDETDTGSQALSLLPAQGGFVEMTFDEPGTYTFVNHVMTSAEKGQQGQIVVTE</sequence>
<dbReference type="EMBL" id="CP011311">
    <property type="protein sequence ID" value="AKE38948.1"/>
    <property type="molecule type" value="Genomic_DNA"/>
</dbReference>
<evidence type="ECO:0000256" key="1">
    <source>
        <dbReference type="ARBA" id="ARBA00022723"/>
    </source>
</evidence>
<dbReference type="CDD" id="cd11020">
    <property type="entry name" value="CuRO_1_CuNIR"/>
    <property type="match status" value="1"/>
</dbReference>
<dbReference type="InterPro" id="IPR045087">
    <property type="entry name" value="Cu-oxidase_fam"/>
</dbReference>
<protein>
    <submittedName>
        <fullName evidence="4">Multicopper oxidase</fullName>
        <ecNumber evidence="4">1.7.2.1</ecNumber>
    </submittedName>
</protein>
<dbReference type="PANTHER" id="PTHR11709">
    <property type="entry name" value="MULTI-COPPER OXIDASE"/>
    <property type="match status" value="1"/>
</dbReference>
<dbReference type="AlphaFoldDB" id="A0A0F6QXZ9"/>
<keyword evidence="3" id="KW-0186">Copper</keyword>
<gene>
    <name evidence="4" type="ORF">UL81_04880</name>
</gene>
<keyword evidence="5" id="KW-1185">Reference proteome</keyword>
<keyword evidence="2 4" id="KW-0560">Oxidoreductase</keyword>
<name>A0A0F6QXZ9_9CORY</name>
<organism evidence="4 5">
    <name type="scientific">Corynebacterium camporealensis</name>
    <dbReference type="NCBI Taxonomy" id="161896"/>
    <lineage>
        <taxon>Bacteria</taxon>
        <taxon>Bacillati</taxon>
        <taxon>Actinomycetota</taxon>
        <taxon>Actinomycetes</taxon>
        <taxon>Mycobacteriales</taxon>
        <taxon>Corynebacteriaceae</taxon>
        <taxon>Corynebacterium</taxon>
    </lineage>
</organism>
<dbReference type="GO" id="GO:0005507">
    <property type="term" value="F:copper ion binding"/>
    <property type="evidence" value="ECO:0007669"/>
    <property type="project" value="InterPro"/>
</dbReference>
<dbReference type="SUPFAM" id="SSF49503">
    <property type="entry name" value="Cupredoxins"/>
    <property type="match status" value="3"/>
</dbReference>
<keyword evidence="1" id="KW-0479">Metal-binding</keyword>
<dbReference type="OrthoDB" id="345021at2"/>
<dbReference type="PANTHER" id="PTHR11709:SF394">
    <property type="entry name" value="FI03373P-RELATED"/>
    <property type="match status" value="1"/>
</dbReference>
<dbReference type="Gene3D" id="2.60.40.420">
    <property type="entry name" value="Cupredoxins - blue copper proteins"/>
    <property type="match status" value="3"/>
</dbReference>
<dbReference type="RefSeq" id="WP_035105654.1">
    <property type="nucleotide sequence ID" value="NZ_CP011311.1"/>
</dbReference>
<dbReference type="STRING" id="161896.UL81_04880"/>
<dbReference type="Pfam" id="PF07732">
    <property type="entry name" value="Cu-oxidase_3"/>
    <property type="match status" value="1"/>
</dbReference>
<evidence type="ECO:0000313" key="4">
    <source>
        <dbReference type="EMBL" id="AKE38948.1"/>
    </source>
</evidence>
<evidence type="ECO:0000256" key="2">
    <source>
        <dbReference type="ARBA" id="ARBA00023002"/>
    </source>
</evidence>
<dbReference type="CDD" id="cd04208">
    <property type="entry name" value="CuRO_2_CuNIR"/>
    <property type="match status" value="1"/>
</dbReference>
<proteinExistence type="predicted"/>
<accession>A0A0F6QXZ9</accession>
<dbReference type="HOGENOM" id="CLU_031740_4_0_11"/>
<dbReference type="InterPro" id="IPR008972">
    <property type="entry name" value="Cupredoxin"/>
</dbReference>
<dbReference type="KEGG" id="ccj:UL81_04880"/>
<evidence type="ECO:0000256" key="3">
    <source>
        <dbReference type="ARBA" id="ARBA00023008"/>
    </source>
</evidence>
<dbReference type="PATRIC" id="fig|161896.4.peg.959"/>
<reference evidence="4 5" key="1">
    <citation type="journal article" date="2015" name="Genome Announc.">
        <title>Complete Genome Sequence of Corynebacterium camporealensis DSM 44610, Isolated from the Milk of a Manchega Sheep with Subclinical Mastitis.</title>
        <authorList>
            <person name="Ruckert C."/>
            <person name="Albersmeier A."/>
            <person name="Winkler A."/>
            <person name="Tauch A."/>
        </authorList>
    </citation>
    <scope>NUCLEOTIDE SEQUENCE [LARGE SCALE GENOMIC DNA]</scope>
    <source>
        <strain evidence="4 5">DSM 44610</strain>
    </source>
</reference>
<dbReference type="EC" id="1.7.2.1" evidence="4"/>
<dbReference type="Proteomes" id="UP000033566">
    <property type="component" value="Chromosome"/>
</dbReference>
<evidence type="ECO:0000313" key="5">
    <source>
        <dbReference type="Proteomes" id="UP000033566"/>
    </source>
</evidence>
<dbReference type="InterPro" id="IPR011707">
    <property type="entry name" value="Cu-oxidase-like_N"/>
</dbReference>